<reference evidence="3 4" key="1">
    <citation type="submission" date="2016-06" db="EMBL/GenBank/DDBJ databases">
        <authorList>
            <person name="Kjaerup R.B."/>
            <person name="Dalgaard T.S."/>
            <person name="Juul-Madsen H.R."/>
        </authorList>
    </citation>
    <scope>NUCLEOTIDE SEQUENCE [LARGE SCALE GENOMIC DNA]</scope>
    <source>
        <strain evidence="3 4">DSM 45097</strain>
    </source>
</reference>
<sequence>MTDGKLLEPLRDSPLPPSGVDLHRAVRDGRRRIRHRRIATAATAGLAVVALVATAPTLLDRGDRPAPPPVAAVPTATGTPTPAAPLPDRAPAAFDPARQYADLGWLPAGLTDRTVVTRSTQLTLYAAAPQPGGEGMRLMLRMVPRGSDIALADDDNFVRPAGSAGTSGLTAAEPVAGRPAWWNPVAVVGRGAALRWQYAPGAWAEVGLINVPAGTDPQALVRRIALDIRYAVDRPIPVPVAFRALPSTLKPMSYQVTTRPGGGWDARLAYGTGKRTKYGDWPLTVQLMPRTSEKGDGSVLADPDSTIDGHPARRRTSGDGGASLQVYNVQGLYVEITANDEATLRALGGDLDGLFRGTTFRPRISDWR</sequence>
<dbReference type="EMBL" id="LT607751">
    <property type="protein sequence ID" value="SCG39464.1"/>
    <property type="molecule type" value="Genomic_DNA"/>
</dbReference>
<feature type="region of interest" description="Disordered" evidence="1">
    <location>
        <begin position="293"/>
        <end position="321"/>
    </location>
</feature>
<accession>A0A1C5H0C5</accession>
<keyword evidence="2" id="KW-1133">Transmembrane helix</keyword>
<keyword evidence="2" id="KW-0472">Membrane</keyword>
<dbReference type="AlphaFoldDB" id="A0A1C5H0C5"/>
<gene>
    <name evidence="3" type="ORF">GA0074704_0827</name>
</gene>
<dbReference type="Proteomes" id="UP000198210">
    <property type="component" value="Chromosome I"/>
</dbReference>
<name>A0A1C5H0C5_9ACTN</name>
<evidence type="ECO:0000256" key="2">
    <source>
        <dbReference type="SAM" id="Phobius"/>
    </source>
</evidence>
<feature type="region of interest" description="Disordered" evidence="1">
    <location>
        <begin position="60"/>
        <end position="88"/>
    </location>
</feature>
<organism evidence="3 4">
    <name type="scientific">Micromonospora siamensis</name>
    <dbReference type="NCBI Taxonomy" id="299152"/>
    <lineage>
        <taxon>Bacteria</taxon>
        <taxon>Bacillati</taxon>
        <taxon>Actinomycetota</taxon>
        <taxon>Actinomycetes</taxon>
        <taxon>Micromonosporales</taxon>
        <taxon>Micromonosporaceae</taxon>
        <taxon>Micromonospora</taxon>
    </lineage>
</organism>
<protein>
    <submittedName>
        <fullName evidence="3">Uncharacterized protein</fullName>
    </submittedName>
</protein>
<evidence type="ECO:0000256" key="1">
    <source>
        <dbReference type="SAM" id="MobiDB-lite"/>
    </source>
</evidence>
<proteinExistence type="predicted"/>
<evidence type="ECO:0000313" key="3">
    <source>
        <dbReference type="EMBL" id="SCG39464.1"/>
    </source>
</evidence>
<dbReference type="RefSeq" id="WP_088969255.1">
    <property type="nucleotide sequence ID" value="NZ_JBHLYF010000017.1"/>
</dbReference>
<evidence type="ECO:0000313" key="4">
    <source>
        <dbReference type="Proteomes" id="UP000198210"/>
    </source>
</evidence>
<keyword evidence="4" id="KW-1185">Reference proteome</keyword>
<feature type="transmembrane region" description="Helical" evidence="2">
    <location>
        <begin position="38"/>
        <end position="59"/>
    </location>
</feature>
<keyword evidence="2" id="KW-0812">Transmembrane</keyword>
<feature type="compositionally biased region" description="Low complexity" evidence="1">
    <location>
        <begin position="72"/>
        <end position="88"/>
    </location>
</feature>